<evidence type="ECO:0000259" key="6">
    <source>
        <dbReference type="Pfam" id="PF12851"/>
    </source>
</evidence>
<keyword evidence="3" id="KW-0223">Dioxygenase</keyword>
<proteinExistence type="predicted"/>
<keyword evidence="2" id="KW-0479">Metal-binding</keyword>
<comment type="cofactor">
    <cofactor evidence="1">
        <name>Fe(2+)</name>
        <dbReference type="ChEBI" id="CHEBI:29033"/>
    </cofactor>
</comment>
<reference evidence="7" key="1">
    <citation type="journal article" date="2020" name="Nature">
        <title>Giant virus diversity and host interactions through global metagenomics.</title>
        <authorList>
            <person name="Schulz F."/>
            <person name="Roux S."/>
            <person name="Paez-Espino D."/>
            <person name="Jungbluth S."/>
            <person name="Walsh D.A."/>
            <person name="Denef V.J."/>
            <person name="McMahon K.D."/>
            <person name="Konstantinidis K.T."/>
            <person name="Eloe-Fadrosh E.A."/>
            <person name="Kyrpides N.C."/>
            <person name="Woyke T."/>
        </authorList>
    </citation>
    <scope>NUCLEOTIDE SEQUENCE</scope>
    <source>
        <strain evidence="7">GVMAG-M-3300023184-18</strain>
    </source>
</reference>
<dbReference type="AlphaFoldDB" id="A0A6C0I3P4"/>
<dbReference type="GO" id="GO:0046872">
    <property type="term" value="F:metal ion binding"/>
    <property type="evidence" value="ECO:0007669"/>
    <property type="project" value="UniProtKB-KW"/>
</dbReference>
<dbReference type="Gene3D" id="3.60.130.30">
    <property type="match status" value="1"/>
</dbReference>
<dbReference type="EMBL" id="MN740079">
    <property type="protein sequence ID" value="QHT86976.1"/>
    <property type="molecule type" value="Genomic_DNA"/>
</dbReference>
<organism evidence="7">
    <name type="scientific">viral metagenome</name>
    <dbReference type="NCBI Taxonomy" id="1070528"/>
    <lineage>
        <taxon>unclassified sequences</taxon>
        <taxon>metagenomes</taxon>
        <taxon>organismal metagenomes</taxon>
    </lineage>
</organism>
<evidence type="ECO:0000256" key="3">
    <source>
        <dbReference type="ARBA" id="ARBA00022964"/>
    </source>
</evidence>
<evidence type="ECO:0000313" key="7">
    <source>
        <dbReference type="EMBL" id="QHT86976.1"/>
    </source>
</evidence>
<name>A0A6C0I3P4_9ZZZZ</name>
<protein>
    <recommendedName>
        <fullName evidence="6">2OGFeDO JBP1/TET oxygenase domain-containing protein</fullName>
    </recommendedName>
</protein>
<dbReference type="GO" id="GO:0051213">
    <property type="term" value="F:dioxygenase activity"/>
    <property type="evidence" value="ECO:0007669"/>
    <property type="project" value="UniProtKB-KW"/>
</dbReference>
<accession>A0A6C0I3P4</accession>
<evidence type="ECO:0000256" key="1">
    <source>
        <dbReference type="ARBA" id="ARBA00001954"/>
    </source>
</evidence>
<keyword evidence="5" id="KW-0408">Iron</keyword>
<dbReference type="Pfam" id="PF12851">
    <property type="entry name" value="Tet_JBP"/>
    <property type="match status" value="1"/>
</dbReference>
<evidence type="ECO:0000256" key="5">
    <source>
        <dbReference type="ARBA" id="ARBA00023004"/>
    </source>
</evidence>
<evidence type="ECO:0000256" key="2">
    <source>
        <dbReference type="ARBA" id="ARBA00022723"/>
    </source>
</evidence>
<keyword evidence="4" id="KW-0560">Oxidoreductase</keyword>
<feature type="domain" description="2OGFeDO JBP1/TET oxygenase" evidence="6">
    <location>
        <begin position="127"/>
        <end position="277"/>
    </location>
</feature>
<evidence type="ECO:0000256" key="4">
    <source>
        <dbReference type="ARBA" id="ARBA00023002"/>
    </source>
</evidence>
<sequence length="304" mass="35165">MVIRKEKKGDVDVYYVDKNMSDDAMSKLKGTFVKKSQISLIINSDADVYTNDNKLLLKFRKNKLPLNQVDKFYDNVIHYARNNYTSNRGYASGTRKTSNVKTNAKVASNVIGYMDRFSSSQNLSMKKQNRTVKLNVRECRFNMLYPDKYKELIPLIQSIDKYYKKLTPSKFEKQYRKAKQTHFKIANTSFTTITTNVNFRTTMHQDNGDDAEGFGNLTVIERGKYKGAETCLPQYGIGVNVRSGDVLFMDVHEWHGNLPMVSESKDATRLSIVCYLRHNVWKKTKGITRNEMIKHNENVKQILS</sequence>
<dbReference type="InterPro" id="IPR024779">
    <property type="entry name" value="2OGFeDO_JBP1/TET_oxygenase_dom"/>
</dbReference>